<name>A0AAV1GTV6_XYRNO</name>
<organism evidence="2 3">
    <name type="scientific">Xyrichtys novacula</name>
    <name type="common">Pearly razorfish</name>
    <name type="synonym">Hemipteronotus novacula</name>
    <dbReference type="NCBI Taxonomy" id="13765"/>
    <lineage>
        <taxon>Eukaryota</taxon>
        <taxon>Metazoa</taxon>
        <taxon>Chordata</taxon>
        <taxon>Craniata</taxon>
        <taxon>Vertebrata</taxon>
        <taxon>Euteleostomi</taxon>
        <taxon>Actinopterygii</taxon>
        <taxon>Neopterygii</taxon>
        <taxon>Teleostei</taxon>
        <taxon>Neoteleostei</taxon>
        <taxon>Acanthomorphata</taxon>
        <taxon>Eupercaria</taxon>
        <taxon>Labriformes</taxon>
        <taxon>Labridae</taxon>
        <taxon>Xyrichtys</taxon>
    </lineage>
</organism>
<evidence type="ECO:0000313" key="3">
    <source>
        <dbReference type="Proteomes" id="UP001178508"/>
    </source>
</evidence>
<feature type="compositionally biased region" description="Basic and acidic residues" evidence="1">
    <location>
        <begin position="57"/>
        <end position="72"/>
    </location>
</feature>
<accession>A0AAV1GTV6</accession>
<protein>
    <submittedName>
        <fullName evidence="2">Uncharacterized protein</fullName>
    </submittedName>
</protein>
<dbReference type="EMBL" id="OY660880">
    <property type="protein sequence ID" value="CAJ1077225.1"/>
    <property type="molecule type" value="Genomic_DNA"/>
</dbReference>
<gene>
    <name evidence="2" type="ORF">XNOV1_A027939</name>
</gene>
<keyword evidence="3" id="KW-1185">Reference proteome</keyword>
<reference evidence="2" key="1">
    <citation type="submission" date="2023-08" db="EMBL/GenBank/DDBJ databases">
        <authorList>
            <person name="Alioto T."/>
            <person name="Alioto T."/>
            <person name="Gomez Garrido J."/>
        </authorList>
    </citation>
    <scope>NUCLEOTIDE SEQUENCE</scope>
</reference>
<evidence type="ECO:0000256" key="1">
    <source>
        <dbReference type="SAM" id="MobiDB-lite"/>
    </source>
</evidence>
<sequence>MQEEEEEEEEDEQGEERKTSACNLLPQHCSSDVVWHLVHKVNQIHTLPSYIFGKGGSQERQRSRQTGREGGRQKGPLQRAKPDPEAPQAKSFQKEEEEEVCSGQKLPAALFCQHDDCTEPSYHSPVITNRVKVTK</sequence>
<dbReference type="Proteomes" id="UP001178508">
    <property type="component" value="Chromosome 17"/>
</dbReference>
<proteinExistence type="predicted"/>
<feature type="region of interest" description="Disordered" evidence="1">
    <location>
        <begin position="1"/>
        <end position="23"/>
    </location>
</feature>
<dbReference type="AlphaFoldDB" id="A0AAV1GTV6"/>
<evidence type="ECO:0000313" key="2">
    <source>
        <dbReference type="EMBL" id="CAJ1077225.1"/>
    </source>
</evidence>
<feature type="compositionally biased region" description="Acidic residues" evidence="1">
    <location>
        <begin position="1"/>
        <end position="14"/>
    </location>
</feature>
<feature type="region of interest" description="Disordered" evidence="1">
    <location>
        <begin position="48"/>
        <end position="100"/>
    </location>
</feature>